<comment type="caution">
    <text evidence="2">The sequence shown here is derived from an EMBL/GenBank/DDBJ whole genome shotgun (WGS) entry which is preliminary data.</text>
</comment>
<evidence type="ECO:0000313" key="3">
    <source>
        <dbReference type="Proteomes" id="UP000319148"/>
    </source>
</evidence>
<keyword evidence="3" id="KW-1185">Reference proteome</keyword>
<dbReference type="RefSeq" id="WP_139937976.1">
    <property type="nucleotide sequence ID" value="NZ_JBHSYP010000022.1"/>
</dbReference>
<evidence type="ECO:0000313" key="2">
    <source>
        <dbReference type="EMBL" id="TPD62726.1"/>
    </source>
</evidence>
<dbReference type="Gene3D" id="1.20.120.330">
    <property type="entry name" value="Nucleotidyltransferases domain 2"/>
    <property type="match status" value="1"/>
</dbReference>
<accession>A0A501PSG2</accession>
<dbReference type="EMBL" id="VFIY01000004">
    <property type="protein sequence ID" value="TPD62726.1"/>
    <property type="molecule type" value="Genomic_DNA"/>
</dbReference>
<dbReference type="AlphaFoldDB" id="A0A501PSG2"/>
<name>A0A501PSG2_9PROT</name>
<evidence type="ECO:0008006" key="4">
    <source>
        <dbReference type="Google" id="ProtNLM"/>
    </source>
</evidence>
<feature type="region of interest" description="Disordered" evidence="1">
    <location>
        <begin position="498"/>
        <end position="520"/>
    </location>
</feature>
<sequence length="520" mass="59473">MIVTTKNFTPKIQEELDFICRSLVEQYDKTARTCSSRKQRRSRIRYVILHGEWTAEDQEVTPSRYHLLVIVNKLLPAFVWPVEMAEVFLNSLDVVSTPVALTFETQETVNAKLRNGYAFYDRIAENGIILYQSGDRGLDLLSAPENPTPDIHHSKAKEFFEHDWTLACYFLQGAYRHHLEREFEPATIMLHLAAEQAYLAFMRVHTLQRPYYHTLITLRELAESIHPELQLPWAGKGGKQSFHYLRTAFTGVRFSDHYCPDARLLDQMIGRSEDLLRMVRYLCRLKLSALKDGHTGKPDNDWLEISTEFQKEVLPARPVEPGHKAEIDQSSLNQFYHAVWDLEGPACDAMRAADVLHFVHTEDQELEKDRLYLMVNVCKERVSHLRDCIYGLFDKMRELKSSKEDPLTNNPSKDQDEPEDSPEPTQLCDDTQISSSASLMDIEEPCFRLQASGEVLCALAHGGLPTEPEALHLMGELVSENAQSIKATFKALLADRKIPEKPSESLPPEEAFPRCSSQVA</sequence>
<dbReference type="Proteomes" id="UP000319148">
    <property type="component" value="Unassembled WGS sequence"/>
</dbReference>
<proteinExistence type="predicted"/>
<gene>
    <name evidence="2" type="ORF">FIV46_01215</name>
</gene>
<dbReference type="OrthoDB" id="7442350at2"/>
<reference evidence="3" key="1">
    <citation type="submission" date="2019-06" db="EMBL/GenBank/DDBJ databases">
        <title>The complete genome of Emcibacter congregatus ZYLT.</title>
        <authorList>
            <person name="Zhao Z."/>
        </authorList>
    </citation>
    <scope>NUCLEOTIDE SEQUENCE [LARGE SCALE GENOMIC DNA]</scope>
    <source>
        <strain evidence="3">MCCC 1A06723</strain>
    </source>
</reference>
<evidence type="ECO:0000256" key="1">
    <source>
        <dbReference type="SAM" id="MobiDB-lite"/>
    </source>
</evidence>
<feature type="region of interest" description="Disordered" evidence="1">
    <location>
        <begin position="401"/>
        <end position="429"/>
    </location>
</feature>
<protein>
    <recommendedName>
        <fullName evidence="4">HEPN domain-containing protein</fullName>
    </recommendedName>
</protein>
<organism evidence="2 3">
    <name type="scientific">Emcibacter nanhaiensis</name>
    <dbReference type="NCBI Taxonomy" id="1505037"/>
    <lineage>
        <taxon>Bacteria</taxon>
        <taxon>Pseudomonadati</taxon>
        <taxon>Pseudomonadota</taxon>
        <taxon>Alphaproteobacteria</taxon>
        <taxon>Emcibacterales</taxon>
        <taxon>Emcibacteraceae</taxon>
        <taxon>Emcibacter</taxon>
    </lineage>
</organism>